<accession>A0A9X0D374</accession>
<dbReference type="Pfam" id="PF13148">
    <property type="entry name" value="DUF3987"/>
    <property type="match status" value="1"/>
</dbReference>
<dbReference type="InterPro" id="IPR025048">
    <property type="entry name" value="DUF3987"/>
</dbReference>
<dbReference type="OrthoDB" id="5985115at2759"/>
<dbReference type="AlphaFoldDB" id="A0A9X0D374"/>
<comment type="caution">
    <text evidence="1">The sequence shown here is derived from an EMBL/GenBank/DDBJ whole genome shotgun (WGS) entry which is preliminary data.</text>
</comment>
<dbReference type="EMBL" id="MU825891">
    <property type="protein sequence ID" value="KAJ7384043.1"/>
    <property type="molecule type" value="Genomic_DNA"/>
</dbReference>
<dbReference type="Proteomes" id="UP001163046">
    <property type="component" value="Unassembled WGS sequence"/>
</dbReference>
<evidence type="ECO:0000313" key="2">
    <source>
        <dbReference type="Proteomes" id="UP001163046"/>
    </source>
</evidence>
<evidence type="ECO:0000313" key="1">
    <source>
        <dbReference type="EMBL" id="KAJ7384043.1"/>
    </source>
</evidence>
<organism evidence="1 2">
    <name type="scientific">Desmophyllum pertusum</name>
    <dbReference type="NCBI Taxonomy" id="174260"/>
    <lineage>
        <taxon>Eukaryota</taxon>
        <taxon>Metazoa</taxon>
        <taxon>Cnidaria</taxon>
        <taxon>Anthozoa</taxon>
        <taxon>Hexacorallia</taxon>
        <taxon>Scleractinia</taxon>
        <taxon>Caryophylliina</taxon>
        <taxon>Caryophylliidae</taxon>
        <taxon>Desmophyllum</taxon>
    </lineage>
</organism>
<gene>
    <name evidence="1" type="ORF">OS493_024057</name>
</gene>
<sequence>MSCFKGGLWSDWKGSECSCNFSLVGISDFNLVLFIPCCGKSFGTDWFEPMLVWMVIVMPTGAGKSTLFKFLKGILGSVKQRIEESEKEAGNEPVTDWVVEEATMEKMGALMCDNSNKLIGIYDELTHFLTQINIYRNRGLSDTHDLAMFLQLYNGLLWSRKTVGGECNFTMDFTSLTVGGFTQPTTATNIMVVPGNAEKGLSQRFLWLCPKPVYQEYDSLVRVDQTFYKKVVDLLFMFAEKQQKAPKKCRKEVDIVLGDVAQSAEHSIKDDSVNAASNPGGYMLLIPGKRLHLTALNERKKIQGHGKTRRGLWKP</sequence>
<name>A0A9X0D374_9CNID</name>
<reference evidence="1" key="1">
    <citation type="submission" date="2023-01" db="EMBL/GenBank/DDBJ databases">
        <title>Genome assembly of the deep-sea coral Lophelia pertusa.</title>
        <authorList>
            <person name="Herrera S."/>
            <person name="Cordes E."/>
        </authorList>
    </citation>
    <scope>NUCLEOTIDE SEQUENCE</scope>
    <source>
        <strain evidence="1">USNM1676648</strain>
        <tissue evidence="1">Polyp</tissue>
    </source>
</reference>
<keyword evidence="2" id="KW-1185">Reference proteome</keyword>
<protein>
    <submittedName>
        <fullName evidence="1">Uncharacterized protein</fullName>
    </submittedName>
</protein>
<proteinExistence type="predicted"/>